<accession>C6WI33</accession>
<dbReference type="HOGENOM" id="CLU_1222634_0_0_11"/>
<keyword evidence="4" id="KW-1185">Reference proteome</keyword>
<proteinExistence type="predicted"/>
<feature type="compositionally biased region" description="Basic and acidic residues" evidence="1">
    <location>
        <begin position="75"/>
        <end position="84"/>
    </location>
</feature>
<protein>
    <submittedName>
        <fullName evidence="3">Uncharacterized protein</fullName>
    </submittedName>
</protein>
<reference evidence="3 4" key="1">
    <citation type="journal article" date="2009" name="Stand. Genomic Sci.">
        <title>Complete genome sequence of Actinosynnema mirum type strain (101).</title>
        <authorList>
            <person name="Land M."/>
            <person name="Lapidus A."/>
            <person name="Mayilraj S."/>
            <person name="Chen F."/>
            <person name="Copeland A."/>
            <person name="Del Rio T.G."/>
            <person name="Nolan M."/>
            <person name="Lucas S."/>
            <person name="Tice H."/>
            <person name="Cheng J.F."/>
            <person name="Chertkov O."/>
            <person name="Bruce D."/>
            <person name="Goodwin L."/>
            <person name="Pitluck S."/>
            <person name="Rohde M."/>
            <person name="Goker M."/>
            <person name="Pati A."/>
            <person name="Ivanova N."/>
            <person name="Mavromatis K."/>
            <person name="Chen A."/>
            <person name="Palaniappan K."/>
            <person name="Hauser L."/>
            <person name="Chang Y.J."/>
            <person name="Jeffries C.C."/>
            <person name="Brettin T."/>
            <person name="Detter J.C."/>
            <person name="Han C."/>
            <person name="Chain P."/>
            <person name="Tindall B.J."/>
            <person name="Bristow J."/>
            <person name="Eisen J.A."/>
            <person name="Markowitz V."/>
            <person name="Hugenholtz P."/>
            <person name="Kyrpides N.C."/>
            <person name="Klenk H.P."/>
        </authorList>
    </citation>
    <scope>NUCLEOTIDE SEQUENCE [LARGE SCALE GENOMIC DNA]</scope>
    <source>
        <strain evidence="4">ATCC 29888 / DSM 43827 / JCM 3225 / NBRC 14064 / NCIMB 13271 / NRRL B-12336 / IMRU 3971 / 101</strain>
    </source>
</reference>
<evidence type="ECO:0000256" key="1">
    <source>
        <dbReference type="SAM" id="MobiDB-lite"/>
    </source>
</evidence>
<gene>
    <name evidence="3" type="ordered locus">Amir_0517</name>
</gene>
<dbReference type="EMBL" id="CP001630">
    <property type="protein sequence ID" value="ACU34484.1"/>
    <property type="molecule type" value="Genomic_DNA"/>
</dbReference>
<keyword evidence="2" id="KW-0472">Membrane</keyword>
<feature type="region of interest" description="Disordered" evidence="1">
    <location>
        <begin position="1"/>
        <end position="84"/>
    </location>
</feature>
<feature type="transmembrane region" description="Helical" evidence="2">
    <location>
        <begin position="196"/>
        <end position="216"/>
    </location>
</feature>
<feature type="transmembrane region" description="Helical" evidence="2">
    <location>
        <begin position="91"/>
        <end position="116"/>
    </location>
</feature>
<keyword evidence="2" id="KW-1133">Transmembrane helix</keyword>
<evidence type="ECO:0000313" key="3">
    <source>
        <dbReference type="EMBL" id="ACU34484.1"/>
    </source>
</evidence>
<dbReference type="Proteomes" id="UP000002213">
    <property type="component" value="Chromosome"/>
</dbReference>
<evidence type="ECO:0000256" key="2">
    <source>
        <dbReference type="SAM" id="Phobius"/>
    </source>
</evidence>
<name>C6WI33_ACTMD</name>
<dbReference type="RefSeq" id="WP_012783147.1">
    <property type="nucleotide sequence ID" value="NC_013093.1"/>
</dbReference>
<dbReference type="KEGG" id="ami:Amir_0517"/>
<sequence length="226" mass="23669">MAEASRLEAGASTDSFTHRFRLRRATANPRTEDTPVSETISPRTTTSTPPPTPTPTSTSTPTDEVTAAHSTPVDTRPRPTIRERGSRAGGFAFSALLRVVLSGVVGAALCAAWIAAHQAGLLHRALGEASASLPDFLLLLFVGLPLALVASALLAGPLLWLLGVRPAWPIVLLGPVVLAAAHYFDVPNLLAGTGDQWVVLAILAGLSYALAGLLTIPTMLMRSRKS</sequence>
<dbReference type="eggNOG" id="ENOG5032J46">
    <property type="taxonomic scope" value="Bacteria"/>
</dbReference>
<keyword evidence="2" id="KW-0812">Transmembrane</keyword>
<evidence type="ECO:0000313" key="4">
    <source>
        <dbReference type="Proteomes" id="UP000002213"/>
    </source>
</evidence>
<feature type="transmembrane region" description="Helical" evidence="2">
    <location>
        <begin position="167"/>
        <end position="184"/>
    </location>
</feature>
<organism evidence="3 4">
    <name type="scientific">Actinosynnema mirum (strain ATCC 29888 / DSM 43827 / JCM 3225 / NBRC 14064 / NCIMB 13271 / NRRL B-12336 / IMRU 3971 / 101)</name>
    <dbReference type="NCBI Taxonomy" id="446462"/>
    <lineage>
        <taxon>Bacteria</taxon>
        <taxon>Bacillati</taxon>
        <taxon>Actinomycetota</taxon>
        <taxon>Actinomycetes</taxon>
        <taxon>Pseudonocardiales</taxon>
        <taxon>Pseudonocardiaceae</taxon>
        <taxon>Actinosynnema</taxon>
    </lineage>
</organism>
<feature type="transmembrane region" description="Helical" evidence="2">
    <location>
        <begin position="136"/>
        <end position="160"/>
    </location>
</feature>
<dbReference type="AlphaFoldDB" id="C6WI33"/>